<comment type="caution">
    <text evidence="3">The sequence shown here is derived from an EMBL/GenBank/DDBJ whole genome shotgun (WGS) entry which is preliminary data.</text>
</comment>
<dbReference type="AlphaFoldDB" id="A0A835D731"/>
<evidence type="ECO:0000313" key="4">
    <source>
        <dbReference type="Proteomes" id="UP000655225"/>
    </source>
</evidence>
<dbReference type="InterPro" id="IPR055290">
    <property type="entry name" value="At3g26010-like"/>
</dbReference>
<reference evidence="3 4" key="1">
    <citation type="submission" date="2020-04" db="EMBL/GenBank/DDBJ databases">
        <title>Plant Genome Project.</title>
        <authorList>
            <person name="Zhang R.-G."/>
        </authorList>
    </citation>
    <scope>NUCLEOTIDE SEQUENCE [LARGE SCALE GENOMIC DNA]</scope>
    <source>
        <strain evidence="3">YNK0</strain>
        <tissue evidence="3">Leaf</tissue>
    </source>
</reference>
<dbReference type="InterPro" id="IPR006527">
    <property type="entry name" value="F-box-assoc_dom_typ1"/>
</dbReference>
<dbReference type="PANTHER" id="PTHR35546:SF130">
    <property type="entry name" value="EXPRESSED PROTEIN"/>
    <property type="match status" value="1"/>
</dbReference>
<sequence>MSSRRSWSDRDPDKDDECRKDGSLISNPHFSRRRNSISGLILTNAHYPLFDYVSLDGNATGIPSFTFLDDARGMRIVDSCNGLFCCTIDNEWKYYIYNPATQQYTTLPRPGGGVGTFVSINLAFDPSKSPYYKAVCVCVWNTDESEELYQIEIYSSETGSWRPSGDPSNDPYNLEFYSAIYWNGGIHCVGRWGSSLYFDIEGEILGTMSLPPIPEGWKERGIMYFGESQGHLHLVEIYDPSATQFDVLEMESDYSKWFVKYHVNLDNLTTAYPEMVQKHLNPLDSNSYVYSVLCLVSGENEEDSSSLVLHIPGKVISYNLKDKTFKQLLLSQPSLIGVEDPLQFECWFFAHQYNETLLLAAYNLYFVQDAIFHITSRFRETIFPVKLSFPSASAPVYMSATMEMPPPLFKPIHDPASPGHYPPPRLSHCLDHSVPSQPIDRQPSSSHGMDRIGPANLDRVSYPCGSEILANGSTFDRPSSPTSWTQVGGLCFLSTVTLHFDLS</sequence>
<dbReference type="NCBIfam" id="TIGR01640">
    <property type="entry name" value="F_box_assoc_1"/>
    <property type="match status" value="1"/>
</dbReference>
<accession>A0A835D731</accession>
<dbReference type="OMA" id="WHDTIYS"/>
<dbReference type="SUPFAM" id="SSF50965">
    <property type="entry name" value="Galactose oxidase, central domain"/>
    <property type="match status" value="1"/>
</dbReference>
<feature type="domain" description="F-box associated beta-propeller type 1" evidence="2">
    <location>
        <begin position="77"/>
        <end position="215"/>
    </location>
</feature>
<dbReference type="Pfam" id="PF07734">
    <property type="entry name" value="FBA_1"/>
    <property type="match status" value="1"/>
</dbReference>
<dbReference type="PANTHER" id="PTHR35546">
    <property type="entry name" value="F-BOX PROTEIN INTERACTION DOMAIN PROTEIN-RELATED"/>
    <property type="match status" value="1"/>
</dbReference>
<evidence type="ECO:0000256" key="1">
    <source>
        <dbReference type="SAM" id="MobiDB-lite"/>
    </source>
</evidence>
<dbReference type="InterPro" id="IPR017451">
    <property type="entry name" value="F-box-assoc_interact_dom"/>
</dbReference>
<protein>
    <recommendedName>
        <fullName evidence="2">F-box associated beta-propeller type 1 domain-containing protein</fullName>
    </recommendedName>
</protein>
<dbReference type="Proteomes" id="UP000655225">
    <property type="component" value="Unassembled WGS sequence"/>
</dbReference>
<evidence type="ECO:0000313" key="3">
    <source>
        <dbReference type="EMBL" id="KAF8389464.1"/>
    </source>
</evidence>
<proteinExistence type="predicted"/>
<name>A0A835D731_TETSI</name>
<dbReference type="OrthoDB" id="605328at2759"/>
<dbReference type="EMBL" id="JABCRI010000019">
    <property type="protein sequence ID" value="KAF8389464.1"/>
    <property type="molecule type" value="Genomic_DNA"/>
</dbReference>
<dbReference type="InterPro" id="IPR011043">
    <property type="entry name" value="Gal_Oxase/kelch_b-propeller"/>
</dbReference>
<feature type="region of interest" description="Disordered" evidence="1">
    <location>
        <begin position="1"/>
        <end position="22"/>
    </location>
</feature>
<keyword evidence="4" id="KW-1185">Reference proteome</keyword>
<organism evidence="3 4">
    <name type="scientific">Tetracentron sinense</name>
    <name type="common">Spur-leaf</name>
    <dbReference type="NCBI Taxonomy" id="13715"/>
    <lineage>
        <taxon>Eukaryota</taxon>
        <taxon>Viridiplantae</taxon>
        <taxon>Streptophyta</taxon>
        <taxon>Embryophyta</taxon>
        <taxon>Tracheophyta</taxon>
        <taxon>Spermatophyta</taxon>
        <taxon>Magnoliopsida</taxon>
        <taxon>Trochodendrales</taxon>
        <taxon>Trochodendraceae</taxon>
        <taxon>Tetracentron</taxon>
    </lineage>
</organism>
<gene>
    <name evidence="3" type="ORF">HHK36_026159</name>
</gene>
<evidence type="ECO:0000259" key="2">
    <source>
        <dbReference type="Pfam" id="PF07734"/>
    </source>
</evidence>